<name>A0ABP7V6U2_9ACTN</name>
<keyword evidence="3" id="KW-1185">Reference proteome</keyword>
<dbReference type="RefSeq" id="WP_344941741.1">
    <property type="nucleotide sequence ID" value="NZ_BAAAZG010000002.1"/>
</dbReference>
<protein>
    <submittedName>
        <fullName evidence="2">Uncharacterized protein</fullName>
    </submittedName>
</protein>
<dbReference type="Proteomes" id="UP001500683">
    <property type="component" value="Unassembled WGS sequence"/>
</dbReference>
<reference evidence="3" key="1">
    <citation type="journal article" date="2019" name="Int. J. Syst. Evol. Microbiol.">
        <title>The Global Catalogue of Microorganisms (GCM) 10K type strain sequencing project: providing services to taxonomists for standard genome sequencing and annotation.</title>
        <authorList>
            <consortium name="The Broad Institute Genomics Platform"/>
            <consortium name="The Broad Institute Genome Sequencing Center for Infectious Disease"/>
            <person name="Wu L."/>
            <person name="Ma J."/>
        </authorList>
    </citation>
    <scope>NUCLEOTIDE SEQUENCE [LARGE SCALE GENOMIC DNA]</scope>
    <source>
        <strain evidence="3">JCM 16702</strain>
    </source>
</reference>
<feature type="compositionally biased region" description="Basic and acidic residues" evidence="1">
    <location>
        <begin position="52"/>
        <end position="78"/>
    </location>
</feature>
<dbReference type="EMBL" id="BAAAZG010000002">
    <property type="protein sequence ID" value="GAA4060431.1"/>
    <property type="molecule type" value="Genomic_DNA"/>
</dbReference>
<sequence length="132" mass="13734">MVVSRFRRTPAAGPSGAVLWPVLLGLVVLLTGASGSCSEVAPCAAVTSMVADEERLRTPAPGERDTGRGESTGEHEANRAQTAGRTQGLALVRVPASLDASAEPSVTARRFDEVPVQVTGARLLIELNVSRT</sequence>
<evidence type="ECO:0000313" key="2">
    <source>
        <dbReference type="EMBL" id="GAA4060431.1"/>
    </source>
</evidence>
<evidence type="ECO:0000256" key="1">
    <source>
        <dbReference type="SAM" id="MobiDB-lite"/>
    </source>
</evidence>
<comment type="caution">
    <text evidence="2">The sequence shown here is derived from an EMBL/GenBank/DDBJ whole genome shotgun (WGS) entry which is preliminary data.</text>
</comment>
<gene>
    <name evidence="2" type="ORF">GCM10022214_11460</name>
</gene>
<organism evidence="2 3">
    <name type="scientific">Actinomadura miaoliensis</name>
    <dbReference type="NCBI Taxonomy" id="430685"/>
    <lineage>
        <taxon>Bacteria</taxon>
        <taxon>Bacillati</taxon>
        <taxon>Actinomycetota</taxon>
        <taxon>Actinomycetes</taxon>
        <taxon>Streptosporangiales</taxon>
        <taxon>Thermomonosporaceae</taxon>
        <taxon>Actinomadura</taxon>
    </lineage>
</organism>
<evidence type="ECO:0000313" key="3">
    <source>
        <dbReference type="Proteomes" id="UP001500683"/>
    </source>
</evidence>
<feature type="region of interest" description="Disordered" evidence="1">
    <location>
        <begin position="52"/>
        <end position="86"/>
    </location>
</feature>
<accession>A0ABP7V6U2</accession>
<proteinExistence type="predicted"/>